<keyword evidence="2" id="KW-1185">Reference proteome</keyword>
<sequence length="95" mass="11314">MYELNTADYLFLKYRTHLIKLEDITKDFYPNLCKEKILEKARQHKFPFSCIRLDDSQKGPLFVHLNELANAFDEIYRKSHSIFQNTTQKAIQSVT</sequence>
<proteinExistence type="predicted"/>
<dbReference type="RefSeq" id="WP_004903323.1">
    <property type="nucleotide sequence ID" value="NZ_BBTI01000004.1"/>
</dbReference>
<dbReference type="PATRIC" id="fig|1341683.3.peg.512"/>
<dbReference type="GO" id="GO:0006355">
    <property type="term" value="P:regulation of DNA-templated transcription"/>
    <property type="evidence" value="ECO:0007669"/>
    <property type="project" value="InterPro"/>
</dbReference>
<dbReference type="HOGENOM" id="CLU_165465_1_0_6"/>
<evidence type="ECO:0000313" key="2">
    <source>
        <dbReference type="Proteomes" id="UP000018418"/>
    </source>
</evidence>
<accession>V2UUQ1</accession>
<dbReference type="OrthoDB" id="982642at2"/>
<dbReference type="Pfam" id="PF11112">
    <property type="entry name" value="PyocinActivator"/>
    <property type="match status" value="1"/>
</dbReference>
<name>V2UUQ1_9GAMM</name>
<organism evidence="1 2">
    <name type="scientific">Acinetobacter brisouii CIP 110357</name>
    <dbReference type="NCBI Taxonomy" id="1341683"/>
    <lineage>
        <taxon>Bacteria</taxon>
        <taxon>Pseudomonadati</taxon>
        <taxon>Pseudomonadota</taxon>
        <taxon>Gammaproteobacteria</taxon>
        <taxon>Moraxellales</taxon>
        <taxon>Moraxellaceae</taxon>
        <taxon>Acinetobacter</taxon>
    </lineage>
</organism>
<comment type="caution">
    <text evidence="1">The sequence shown here is derived from an EMBL/GenBank/DDBJ whole genome shotgun (WGS) entry which is preliminary data.</text>
</comment>
<gene>
    <name evidence="1" type="ORF">P255_00521</name>
</gene>
<reference evidence="1 2" key="1">
    <citation type="submission" date="2013-10" db="EMBL/GenBank/DDBJ databases">
        <title>The Genome Sequence of Acinetobacter brisouii CIP 110357.</title>
        <authorList>
            <consortium name="The Broad Institute Genomics Platform"/>
            <consortium name="The Broad Institute Genome Sequencing Center for Infectious Disease"/>
            <person name="Cerqueira G."/>
            <person name="Feldgarden M."/>
            <person name="Courvalin P."/>
            <person name="Grillot-Courvalin C."/>
            <person name="Clermont D."/>
            <person name="Rocha E."/>
            <person name="Yoon E.-J."/>
            <person name="Nemec A."/>
            <person name="Young S.K."/>
            <person name="Zeng Q."/>
            <person name="Gargeya S."/>
            <person name="Fitzgerald M."/>
            <person name="Abouelleil A."/>
            <person name="Alvarado L."/>
            <person name="Berlin A.M."/>
            <person name="Chapman S.B."/>
            <person name="Gainer-Dewar J."/>
            <person name="Goldberg J."/>
            <person name="Gnerre S."/>
            <person name="Griggs A."/>
            <person name="Gujja S."/>
            <person name="Hansen M."/>
            <person name="Howarth C."/>
            <person name="Imamovic A."/>
            <person name="Ireland A."/>
            <person name="Larimer J."/>
            <person name="McCowan C."/>
            <person name="Murphy C."/>
            <person name="Pearson M."/>
            <person name="Poon T.W."/>
            <person name="Priest M."/>
            <person name="Roberts A."/>
            <person name="Saif S."/>
            <person name="Shea T."/>
            <person name="Sykes S."/>
            <person name="Wortman J."/>
            <person name="Nusbaum C."/>
            <person name="Birren B."/>
        </authorList>
    </citation>
    <scope>NUCLEOTIDE SEQUENCE [LARGE SCALE GENOMIC DNA]</scope>
    <source>
        <strain evidence="1 2">CIP 110357</strain>
    </source>
</reference>
<evidence type="ECO:0008006" key="3">
    <source>
        <dbReference type="Google" id="ProtNLM"/>
    </source>
</evidence>
<dbReference type="EMBL" id="AYEU01000003">
    <property type="protein sequence ID" value="ESK52370.1"/>
    <property type="molecule type" value="Genomic_DNA"/>
</dbReference>
<protein>
    <recommendedName>
        <fullName evidence="3">Pyocin activator protein PrtN</fullName>
    </recommendedName>
</protein>
<evidence type="ECO:0000313" key="1">
    <source>
        <dbReference type="EMBL" id="ESK52370.1"/>
    </source>
</evidence>
<dbReference type="Proteomes" id="UP000018418">
    <property type="component" value="Unassembled WGS sequence"/>
</dbReference>
<dbReference type="InterPro" id="IPR020518">
    <property type="entry name" value="Tscrpt_reg_PrtN"/>
</dbReference>
<dbReference type="AlphaFoldDB" id="V2UUQ1"/>